<dbReference type="Pfam" id="PF01565">
    <property type="entry name" value="FAD_binding_4"/>
    <property type="match status" value="1"/>
</dbReference>
<gene>
    <name evidence="6" type="ORF">BDV29DRAFT_163495</name>
</gene>
<name>A0A5N5WG81_9EURO</name>
<dbReference type="InterPro" id="IPR036318">
    <property type="entry name" value="FAD-bd_PCMH-like_sf"/>
</dbReference>
<proteinExistence type="inferred from homology"/>
<dbReference type="Gene3D" id="3.30.465.10">
    <property type="match status" value="1"/>
</dbReference>
<dbReference type="SUPFAM" id="SSF56176">
    <property type="entry name" value="FAD-binding/transporter-associated domain-like"/>
    <property type="match status" value="1"/>
</dbReference>
<evidence type="ECO:0000256" key="4">
    <source>
        <dbReference type="ARBA" id="ARBA00023002"/>
    </source>
</evidence>
<keyword evidence="4" id="KW-0560">Oxidoreductase</keyword>
<dbReference type="AlphaFoldDB" id="A0A5N5WG81"/>
<organism evidence="6 7">
    <name type="scientific">Aspergillus leporis</name>
    <dbReference type="NCBI Taxonomy" id="41062"/>
    <lineage>
        <taxon>Eukaryota</taxon>
        <taxon>Fungi</taxon>
        <taxon>Dikarya</taxon>
        <taxon>Ascomycota</taxon>
        <taxon>Pezizomycotina</taxon>
        <taxon>Eurotiomycetes</taxon>
        <taxon>Eurotiomycetidae</taxon>
        <taxon>Eurotiales</taxon>
        <taxon>Aspergillaceae</taxon>
        <taxon>Aspergillus</taxon>
        <taxon>Aspergillus subgen. Circumdati</taxon>
    </lineage>
</organism>
<evidence type="ECO:0000313" key="7">
    <source>
        <dbReference type="Proteomes" id="UP000326565"/>
    </source>
</evidence>
<dbReference type="InterPro" id="IPR006094">
    <property type="entry name" value="Oxid_FAD_bind_N"/>
</dbReference>
<dbReference type="PANTHER" id="PTHR42973">
    <property type="entry name" value="BINDING OXIDOREDUCTASE, PUTATIVE (AFU_ORTHOLOGUE AFUA_1G17690)-RELATED"/>
    <property type="match status" value="1"/>
</dbReference>
<accession>A0A5N5WG81</accession>
<dbReference type="InterPro" id="IPR016169">
    <property type="entry name" value="FAD-bd_PCMH_sub2"/>
</dbReference>
<dbReference type="Pfam" id="PF08031">
    <property type="entry name" value="BBE"/>
    <property type="match status" value="1"/>
</dbReference>
<feature type="domain" description="FAD-binding PCMH-type" evidence="5">
    <location>
        <begin position="68"/>
        <end position="239"/>
    </location>
</feature>
<evidence type="ECO:0000256" key="3">
    <source>
        <dbReference type="ARBA" id="ARBA00022827"/>
    </source>
</evidence>
<dbReference type="GO" id="GO:0016491">
    <property type="term" value="F:oxidoreductase activity"/>
    <property type="evidence" value="ECO:0007669"/>
    <property type="project" value="UniProtKB-KW"/>
</dbReference>
<dbReference type="EMBL" id="ML732507">
    <property type="protein sequence ID" value="KAB8067316.1"/>
    <property type="molecule type" value="Genomic_DNA"/>
</dbReference>
<protein>
    <recommendedName>
        <fullName evidence="5">FAD-binding PCMH-type domain-containing protein</fullName>
    </recommendedName>
</protein>
<comment type="similarity">
    <text evidence="1">Belongs to the oxygen-dependent FAD-linked oxidoreductase family.</text>
</comment>
<evidence type="ECO:0000256" key="1">
    <source>
        <dbReference type="ARBA" id="ARBA00005466"/>
    </source>
</evidence>
<evidence type="ECO:0000313" key="6">
    <source>
        <dbReference type="EMBL" id="KAB8067316.1"/>
    </source>
</evidence>
<keyword evidence="3" id="KW-0274">FAD</keyword>
<sequence>MAFQNTSGLLEKLKSVFTSKDQVIDPRRRTHIPSDLIEKLKLLFTGKDQVTSPHSPGYDESLKRWSDLASQRAGVIIFPESAQDVSMAVHFSHQHNIDMAVKGGGHTPDGGNSSDGGIIIDLGRMKGVSVYSDTNTVTVQGGALWADVHHATAESGLVVVSSTVSTTGVGGVTLQGGYGYLMCAHGLIIDNLLSAQVVIADGQLLTASESENSDLFWAIRGAGQNFGVVVEFTFRAYKHPNDVFAGSLVFTSEKMATILESLNAALHYKDGKAAAQCIISQPPNTTELLVTVGIFYNGPENECRERFTGIFNLETVSADVKMMPYEEANTLLDSVSPAGGRKRIIGFEFASPMRPGFAQKIHDELKLKFEEEPDLIRSYIDLEFWEMSKVCQVPTPATAFPSRVMTQKGAFTLQYTKPDKDEEYLEWATKIQLMFQEEFKRAGNRPNTFVSNFTYYTKPSSTRSASDMFGVNGQRLVELKKKYDPQGIFNKLNPIST</sequence>
<dbReference type="GO" id="GO:0071949">
    <property type="term" value="F:FAD binding"/>
    <property type="evidence" value="ECO:0007669"/>
    <property type="project" value="InterPro"/>
</dbReference>
<dbReference type="InterPro" id="IPR012951">
    <property type="entry name" value="BBE"/>
</dbReference>
<dbReference type="PROSITE" id="PS51387">
    <property type="entry name" value="FAD_PCMH"/>
    <property type="match status" value="1"/>
</dbReference>
<evidence type="ECO:0000259" key="5">
    <source>
        <dbReference type="PROSITE" id="PS51387"/>
    </source>
</evidence>
<reference evidence="6 7" key="1">
    <citation type="submission" date="2019-04" db="EMBL/GenBank/DDBJ databases">
        <title>Friends and foes A comparative genomics study of 23 Aspergillus species from section Flavi.</title>
        <authorList>
            <consortium name="DOE Joint Genome Institute"/>
            <person name="Kjaerbolling I."/>
            <person name="Vesth T."/>
            <person name="Frisvad J.C."/>
            <person name="Nybo J.L."/>
            <person name="Theobald S."/>
            <person name="Kildgaard S."/>
            <person name="Isbrandt T."/>
            <person name="Kuo A."/>
            <person name="Sato A."/>
            <person name="Lyhne E.K."/>
            <person name="Kogle M.E."/>
            <person name="Wiebenga A."/>
            <person name="Kun R.S."/>
            <person name="Lubbers R.J."/>
            <person name="Makela M.R."/>
            <person name="Barry K."/>
            <person name="Chovatia M."/>
            <person name="Clum A."/>
            <person name="Daum C."/>
            <person name="Haridas S."/>
            <person name="He G."/>
            <person name="LaButti K."/>
            <person name="Lipzen A."/>
            <person name="Mondo S."/>
            <person name="Riley R."/>
            <person name="Salamov A."/>
            <person name="Simmons B.A."/>
            <person name="Magnuson J.K."/>
            <person name="Henrissat B."/>
            <person name="Mortensen U.H."/>
            <person name="Larsen T.O."/>
            <person name="Devries R.P."/>
            <person name="Grigoriev I.V."/>
            <person name="Machida M."/>
            <person name="Baker S.E."/>
            <person name="Andersen M.R."/>
        </authorList>
    </citation>
    <scope>NUCLEOTIDE SEQUENCE [LARGE SCALE GENOMIC DNA]</scope>
    <source>
        <strain evidence="6 7">CBS 151.66</strain>
    </source>
</reference>
<dbReference type="InterPro" id="IPR016166">
    <property type="entry name" value="FAD-bd_PCMH"/>
</dbReference>
<dbReference type="PANTHER" id="PTHR42973:SF52">
    <property type="entry name" value="FAD BINDING DOMAIN PROTEIN (AFU_ORTHOLOGUE AFUA_2G00730)"/>
    <property type="match status" value="1"/>
</dbReference>
<dbReference type="Gene3D" id="3.40.462.20">
    <property type="match status" value="1"/>
</dbReference>
<dbReference type="Proteomes" id="UP000326565">
    <property type="component" value="Unassembled WGS sequence"/>
</dbReference>
<evidence type="ECO:0000256" key="2">
    <source>
        <dbReference type="ARBA" id="ARBA00022630"/>
    </source>
</evidence>
<dbReference type="InterPro" id="IPR050416">
    <property type="entry name" value="FAD-linked_Oxidoreductase"/>
</dbReference>
<keyword evidence="2" id="KW-0285">Flavoprotein</keyword>
<dbReference type="Gene3D" id="3.30.43.10">
    <property type="entry name" value="Uridine Diphospho-n-acetylenolpyruvylglucosamine Reductase, domain 2"/>
    <property type="match status" value="1"/>
</dbReference>
<keyword evidence="7" id="KW-1185">Reference proteome</keyword>
<dbReference type="OrthoDB" id="415825at2759"/>
<dbReference type="InterPro" id="IPR016167">
    <property type="entry name" value="FAD-bd_PCMH_sub1"/>
</dbReference>